<dbReference type="InterPro" id="IPR004305">
    <property type="entry name" value="Thiaminase-2/PQQC"/>
</dbReference>
<accession>A0A6P2BWR4</accession>
<evidence type="ECO:0000259" key="2">
    <source>
        <dbReference type="Pfam" id="PF03070"/>
    </source>
</evidence>
<dbReference type="Proteomes" id="UP000460272">
    <property type="component" value="Unassembled WGS sequence"/>
</dbReference>
<name>A0A6P2BWR4_9ACTN</name>
<reference evidence="3 4" key="1">
    <citation type="submission" date="2018-11" db="EMBL/GenBank/DDBJ databases">
        <title>Trebonia kvetii gen.nov., sp.nov., a novel acidophilic actinobacterium, and proposal of the new actinobacterial family Treboniaceae fam. nov.</title>
        <authorList>
            <person name="Rapoport D."/>
            <person name="Sagova-Mareckova M."/>
            <person name="Sedlacek I."/>
            <person name="Provaznik J."/>
            <person name="Kralova S."/>
            <person name="Pavlinic D."/>
            <person name="Benes V."/>
            <person name="Kopecky J."/>
        </authorList>
    </citation>
    <scope>NUCLEOTIDE SEQUENCE [LARGE SCALE GENOMIC DNA]</scope>
    <source>
        <strain evidence="3 4">15Tr583</strain>
    </source>
</reference>
<keyword evidence="4" id="KW-1185">Reference proteome</keyword>
<feature type="domain" description="Thiaminase-2/PQQC" evidence="2">
    <location>
        <begin position="29"/>
        <end position="225"/>
    </location>
</feature>
<dbReference type="PANTHER" id="PTHR43198:SF2">
    <property type="entry name" value="SI:CH1073-67J19.1-RELATED"/>
    <property type="match status" value="1"/>
</dbReference>
<evidence type="ECO:0000313" key="4">
    <source>
        <dbReference type="Proteomes" id="UP000460272"/>
    </source>
</evidence>
<dbReference type="RefSeq" id="WP_145856481.1">
    <property type="nucleotide sequence ID" value="NZ_RPFW01000004.1"/>
</dbReference>
<proteinExistence type="predicted"/>
<gene>
    <name evidence="3" type="ORF">EAS64_24740</name>
</gene>
<sequence length="233" mass="24442">MSQHAGSPEHESLSAPGLSTLLRERGAATWAAATSHPMVAEIGAGTLPHETFRFYFEQNIQYLHCYVQGIALAIAAAPDRASQATLARFLIQITDVEIPANLTFLTRLGGSPDRLPAQLPTTRGYAGHLLAAAGSGSLPVALAALLPCQWSYGEIGQRLAAGGAPPDPVYADWIAMFADDGYDDLVRASTGLLDSCAADADQRAAEAAFDAATGYELAFWEMAYTRGASDGGA</sequence>
<dbReference type="CDD" id="cd16099">
    <property type="entry name" value="TenA_PqqC-like"/>
    <property type="match status" value="1"/>
</dbReference>
<dbReference type="Gene3D" id="1.20.910.10">
    <property type="entry name" value="Heme oxygenase-like"/>
    <property type="match status" value="1"/>
</dbReference>
<organism evidence="3 4">
    <name type="scientific">Trebonia kvetii</name>
    <dbReference type="NCBI Taxonomy" id="2480626"/>
    <lineage>
        <taxon>Bacteria</taxon>
        <taxon>Bacillati</taxon>
        <taxon>Actinomycetota</taxon>
        <taxon>Actinomycetes</taxon>
        <taxon>Streptosporangiales</taxon>
        <taxon>Treboniaceae</taxon>
        <taxon>Trebonia</taxon>
    </lineage>
</organism>
<dbReference type="InterPro" id="IPR050967">
    <property type="entry name" value="Thiamine_Salvage_TenA"/>
</dbReference>
<dbReference type="AlphaFoldDB" id="A0A6P2BWR4"/>
<evidence type="ECO:0000313" key="3">
    <source>
        <dbReference type="EMBL" id="TVZ03579.1"/>
    </source>
</evidence>
<dbReference type="Pfam" id="PF03070">
    <property type="entry name" value="TENA_THI-4"/>
    <property type="match status" value="1"/>
</dbReference>
<comment type="pathway">
    <text evidence="1">Cofactor biosynthesis; thiamine diphosphate biosynthesis.</text>
</comment>
<dbReference type="OrthoDB" id="34166at2"/>
<dbReference type="PANTHER" id="PTHR43198">
    <property type="entry name" value="BIFUNCTIONAL TH2 PROTEIN"/>
    <property type="match status" value="1"/>
</dbReference>
<dbReference type="SUPFAM" id="SSF48613">
    <property type="entry name" value="Heme oxygenase-like"/>
    <property type="match status" value="1"/>
</dbReference>
<evidence type="ECO:0000256" key="1">
    <source>
        <dbReference type="ARBA" id="ARBA00004948"/>
    </source>
</evidence>
<dbReference type="GO" id="GO:0005829">
    <property type="term" value="C:cytosol"/>
    <property type="evidence" value="ECO:0007669"/>
    <property type="project" value="TreeGrafter"/>
</dbReference>
<dbReference type="InterPro" id="IPR016084">
    <property type="entry name" value="Haem_Oase-like_multi-hlx"/>
</dbReference>
<protein>
    <recommendedName>
        <fullName evidence="2">Thiaminase-2/PQQC domain-containing protein</fullName>
    </recommendedName>
</protein>
<dbReference type="EMBL" id="RPFW01000004">
    <property type="protein sequence ID" value="TVZ03579.1"/>
    <property type="molecule type" value="Genomic_DNA"/>
</dbReference>
<comment type="caution">
    <text evidence="3">The sequence shown here is derived from an EMBL/GenBank/DDBJ whole genome shotgun (WGS) entry which is preliminary data.</text>
</comment>